<comment type="caution">
    <text evidence="3">The sequence shown here is derived from an EMBL/GenBank/DDBJ whole genome shotgun (WGS) entry which is preliminary data.</text>
</comment>
<feature type="transmembrane region" description="Helical" evidence="2">
    <location>
        <begin position="6"/>
        <end position="28"/>
    </location>
</feature>
<dbReference type="NCBIfam" id="TIGR02532">
    <property type="entry name" value="IV_pilin_GFxxxE"/>
    <property type="match status" value="1"/>
</dbReference>
<evidence type="ECO:0000256" key="1">
    <source>
        <dbReference type="SAM" id="MobiDB-lite"/>
    </source>
</evidence>
<feature type="compositionally biased region" description="Polar residues" evidence="1">
    <location>
        <begin position="90"/>
        <end position="102"/>
    </location>
</feature>
<evidence type="ECO:0000256" key="2">
    <source>
        <dbReference type="SAM" id="Phobius"/>
    </source>
</evidence>
<dbReference type="InterPro" id="IPR012902">
    <property type="entry name" value="N_methyl_site"/>
</dbReference>
<dbReference type="EMBL" id="JBEWLZ010000014">
    <property type="protein sequence ID" value="MET1491646.1"/>
    <property type="molecule type" value="Genomic_DNA"/>
</dbReference>
<keyword evidence="2" id="KW-0472">Membrane</keyword>
<evidence type="ECO:0000313" key="4">
    <source>
        <dbReference type="Proteomes" id="UP001548590"/>
    </source>
</evidence>
<evidence type="ECO:0000313" key="3">
    <source>
        <dbReference type="EMBL" id="MET1491646.1"/>
    </source>
</evidence>
<feature type="region of interest" description="Disordered" evidence="1">
    <location>
        <begin position="120"/>
        <end position="144"/>
    </location>
</feature>
<dbReference type="Gene3D" id="3.30.700.10">
    <property type="entry name" value="Glycoprotein, Type 4 Pilin"/>
    <property type="match status" value="1"/>
</dbReference>
<sequence>MKHSQAGFTLVEIAIVLVIIGLLLGGALKGQELIHSAKAKAVAAEFRNTATMIAAYQDRFRAMPGDDRAATTHLGGSANGNGNGTIDGAWNSTALSNPDGSPAESTYVWQHLRLANLAPGSAASPSAGDWEPRNAEGGRIGIQSATPFTGMRGRVFVCQDNISGRIAQQVDTTMDDGKPDEGAVRFGSALGSAASTVDDNQSYIICTGL</sequence>
<proteinExistence type="predicted"/>
<keyword evidence="4" id="KW-1185">Reference proteome</keyword>
<accession>A0ABV2CUQ7</accession>
<dbReference type="PROSITE" id="PS00409">
    <property type="entry name" value="PROKAR_NTER_METHYL"/>
    <property type="match status" value="1"/>
</dbReference>
<keyword evidence="2" id="KW-1133">Transmembrane helix</keyword>
<organism evidence="3 4">
    <name type="scientific">Uliginosibacterium paludis</name>
    <dbReference type="NCBI Taxonomy" id="1615952"/>
    <lineage>
        <taxon>Bacteria</taxon>
        <taxon>Pseudomonadati</taxon>
        <taxon>Pseudomonadota</taxon>
        <taxon>Betaproteobacteria</taxon>
        <taxon>Rhodocyclales</taxon>
        <taxon>Zoogloeaceae</taxon>
        <taxon>Uliginosibacterium</taxon>
    </lineage>
</organism>
<gene>
    <name evidence="3" type="ORF">ABVT11_17540</name>
</gene>
<dbReference type="Proteomes" id="UP001548590">
    <property type="component" value="Unassembled WGS sequence"/>
</dbReference>
<dbReference type="Pfam" id="PF07963">
    <property type="entry name" value="N_methyl"/>
    <property type="match status" value="1"/>
</dbReference>
<dbReference type="RefSeq" id="WP_345928263.1">
    <property type="nucleotide sequence ID" value="NZ_JBDIVF010000005.1"/>
</dbReference>
<keyword evidence="2" id="KW-0812">Transmembrane</keyword>
<reference evidence="3 4" key="1">
    <citation type="submission" date="2024-07" db="EMBL/GenBank/DDBJ databases">
        <title>Uliginosibacterium paludis KCTC:42655.</title>
        <authorList>
            <person name="Kim M.K."/>
        </authorList>
    </citation>
    <scope>NUCLEOTIDE SEQUENCE [LARGE SCALE GENOMIC DNA]</scope>
    <source>
        <strain evidence="3 4">KCTC 42655</strain>
    </source>
</reference>
<protein>
    <submittedName>
        <fullName evidence="3">Prepilin-type N-terminal cleavage/methylation domain-containing protein</fullName>
    </submittedName>
</protein>
<name>A0ABV2CUQ7_9RHOO</name>
<dbReference type="InterPro" id="IPR045584">
    <property type="entry name" value="Pilin-like"/>
</dbReference>
<dbReference type="SUPFAM" id="SSF54523">
    <property type="entry name" value="Pili subunits"/>
    <property type="match status" value="1"/>
</dbReference>
<feature type="region of interest" description="Disordered" evidence="1">
    <location>
        <begin position="73"/>
        <end position="102"/>
    </location>
</feature>